<feature type="compositionally biased region" description="Basic and acidic residues" evidence="1">
    <location>
        <begin position="89"/>
        <end position="101"/>
    </location>
</feature>
<comment type="caution">
    <text evidence="3">The sequence shown here is derived from an EMBL/GenBank/DDBJ whole genome shotgun (WGS) entry which is preliminary data.</text>
</comment>
<sequence length="101" mass="12175">MTPDISRWRSTSTYDYLDDLVSPDLGWEWLRRNGDYQRDYAETRRPACDLRELTNRVRKRWGLQFRCPSIAQRDRNSRLLVPRGRHQHGAADDRAFHTSRR</sequence>
<keyword evidence="4" id="KW-1185">Reference proteome</keyword>
<dbReference type="InterPro" id="IPR045465">
    <property type="entry name" value="Trans_reg_dom"/>
</dbReference>
<dbReference type="AlphaFoldDB" id="A0A9X2KFU5"/>
<dbReference type="Pfam" id="PF20109">
    <property type="entry name" value="Trans_reg_dom"/>
    <property type="match status" value="1"/>
</dbReference>
<organism evidence="3 4">
    <name type="scientific">Aurantimonas marianensis</name>
    <dbReference type="NCBI Taxonomy" id="2920428"/>
    <lineage>
        <taxon>Bacteria</taxon>
        <taxon>Pseudomonadati</taxon>
        <taxon>Pseudomonadota</taxon>
        <taxon>Alphaproteobacteria</taxon>
        <taxon>Hyphomicrobiales</taxon>
        <taxon>Aurantimonadaceae</taxon>
        <taxon>Aurantimonas</taxon>
    </lineage>
</organism>
<feature type="region of interest" description="Disordered" evidence="1">
    <location>
        <begin position="78"/>
        <end position="101"/>
    </location>
</feature>
<dbReference type="EMBL" id="JALHBS010000068">
    <property type="protein sequence ID" value="MCP3055751.1"/>
    <property type="molecule type" value="Genomic_DNA"/>
</dbReference>
<gene>
    <name evidence="3" type="ORF">MJ956_11440</name>
</gene>
<evidence type="ECO:0000313" key="3">
    <source>
        <dbReference type="EMBL" id="MCP3055751.1"/>
    </source>
</evidence>
<accession>A0A9X2KFU5</accession>
<evidence type="ECO:0000259" key="2">
    <source>
        <dbReference type="Pfam" id="PF20109"/>
    </source>
</evidence>
<evidence type="ECO:0000256" key="1">
    <source>
        <dbReference type="SAM" id="MobiDB-lite"/>
    </source>
</evidence>
<name>A0A9X2KFU5_9HYPH</name>
<reference evidence="3" key="1">
    <citation type="submission" date="2022-03" db="EMBL/GenBank/DDBJ databases">
        <title>Aurantimonas Liuensis sp. Nov., isolated from the hadal seawater of the Mariana Trench.</title>
        <authorList>
            <person name="Liu R."/>
        </authorList>
    </citation>
    <scope>NUCLEOTIDE SEQUENCE</scope>
    <source>
        <strain evidence="3">LRZ36</strain>
    </source>
</reference>
<protein>
    <submittedName>
        <fullName evidence="3">DUF6499 domain-containing protein</fullName>
    </submittedName>
</protein>
<proteinExistence type="predicted"/>
<evidence type="ECO:0000313" key="4">
    <source>
        <dbReference type="Proteomes" id="UP001155220"/>
    </source>
</evidence>
<feature type="domain" description="Transcriptional regulator-like" evidence="2">
    <location>
        <begin position="7"/>
        <end position="66"/>
    </location>
</feature>
<dbReference type="Proteomes" id="UP001155220">
    <property type="component" value="Unassembled WGS sequence"/>
</dbReference>